<evidence type="ECO:0000313" key="2">
    <source>
        <dbReference type="Proteomes" id="UP001360560"/>
    </source>
</evidence>
<sequence>MCDFQSECLKIELEIMTRFFFEIPPESNFNLVLQKLHLVVYDAICFFRESILKGKGSKPKNNKVTITFVDLAGGCLAALTHFHFFDFKQETQVDLAKAFGWLLQKCFTCWKLTSYKLRNLKETCSGRVCIEDRLEGLKLSPRIWKYLQTREESDLKICKCGKPISW</sequence>
<gene>
    <name evidence="1" type="ORF">DASC09_005320</name>
</gene>
<proteinExistence type="predicted"/>
<keyword evidence="2" id="KW-1185">Reference proteome</keyword>
<protein>
    <submittedName>
        <fullName evidence="1">Uncharacterized protein</fullName>
    </submittedName>
</protein>
<dbReference type="EMBL" id="BTFZ01000001">
    <property type="protein sequence ID" value="GMM33207.1"/>
    <property type="molecule type" value="Genomic_DNA"/>
</dbReference>
<dbReference type="GeneID" id="90071186"/>
<name>A0AAV5QEN8_9ASCO</name>
<accession>A0AAV5QEN8</accession>
<organism evidence="1 2">
    <name type="scientific">Saccharomycopsis crataegensis</name>
    <dbReference type="NCBI Taxonomy" id="43959"/>
    <lineage>
        <taxon>Eukaryota</taxon>
        <taxon>Fungi</taxon>
        <taxon>Dikarya</taxon>
        <taxon>Ascomycota</taxon>
        <taxon>Saccharomycotina</taxon>
        <taxon>Saccharomycetes</taxon>
        <taxon>Saccharomycopsidaceae</taxon>
        <taxon>Saccharomycopsis</taxon>
    </lineage>
</organism>
<dbReference type="RefSeq" id="XP_064850207.1">
    <property type="nucleotide sequence ID" value="XM_064994135.1"/>
</dbReference>
<evidence type="ECO:0000313" key="1">
    <source>
        <dbReference type="EMBL" id="GMM33207.1"/>
    </source>
</evidence>
<comment type="caution">
    <text evidence="1">The sequence shown here is derived from an EMBL/GenBank/DDBJ whole genome shotgun (WGS) entry which is preliminary data.</text>
</comment>
<dbReference type="AlphaFoldDB" id="A0AAV5QEN8"/>
<reference evidence="1 2" key="1">
    <citation type="journal article" date="2023" name="Elife">
        <title>Identification of key yeast species and microbe-microbe interactions impacting larval growth of Drosophila in the wild.</title>
        <authorList>
            <person name="Mure A."/>
            <person name="Sugiura Y."/>
            <person name="Maeda R."/>
            <person name="Honda K."/>
            <person name="Sakurai N."/>
            <person name="Takahashi Y."/>
            <person name="Watada M."/>
            <person name="Katoh T."/>
            <person name="Gotoh A."/>
            <person name="Gotoh Y."/>
            <person name="Taniguchi I."/>
            <person name="Nakamura K."/>
            <person name="Hayashi T."/>
            <person name="Katayama T."/>
            <person name="Uemura T."/>
            <person name="Hattori Y."/>
        </authorList>
    </citation>
    <scope>NUCLEOTIDE SEQUENCE [LARGE SCALE GENOMIC DNA]</scope>
    <source>
        <strain evidence="1 2">SC-9</strain>
    </source>
</reference>
<dbReference type="Proteomes" id="UP001360560">
    <property type="component" value="Unassembled WGS sequence"/>
</dbReference>